<dbReference type="InterPro" id="IPR018688">
    <property type="entry name" value="PpoB2-like"/>
</dbReference>
<reference evidence="2 3" key="1">
    <citation type="submission" date="2018-01" db="EMBL/GenBank/DDBJ databases">
        <title>Whole genome analyses suggest that Burkholderia sensu lato contains two further novel genera in the rhizoxinica-symbiotica group Mycetohabitans gen. nov., and Trinickia gen. nov.: implications for the evolution of diazotrophy and nodulation in the Burkholderiaceae.</title>
        <authorList>
            <person name="Estrada-de los Santos P."/>
            <person name="Palmer M."/>
            <person name="Chavez-Ramirez B."/>
            <person name="Beukes C."/>
            <person name="Steenkamp E.T."/>
            <person name="Hirsch A.M."/>
            <person name="Manyaka P."/>
            <person name="Maluk M."/>
            <person name="Lafos M."/>
            <person name="Crook M."/>
            <person name="Gross E."/>
            <person name="Simon M.F."/>
            <person name="Bueno dos Reis Junior F."/>
            <person name="Poole P.S."/>
            <person name="Venter S.N."/>
            <person name="James E.K."/>
        </authorList>
    </citation>
    <scope>NUCLEOTIDE SEQUENCE [LARGE SCALE GENOMIC DNA]</scope>
    <source>
        <strain evidence="2 3">GP25-8</strain>
    </source>
</reference>
<name>A0A2N7VVA0_9BURK</name>
<dbReference type="Proteomes" id="UP000235347">
    <property type="component" value="Unassembled WGS sequence"/>
</dbReference>
<organism evidence="2 3">
    <name type="scientific">Trinickia soli</name>
    <dbReference type="NCBI Taxonomy" id="380675"/>
    <lineage>
        <taxon>Bacteria</taxon>
        <taxon>Pseudomonadati</taxon>
        <taxon>Pseudomonadota</taxon>
        <taxon>Betaproteobacteria</taxon>
        <taxon>Burkholderiales</taxon>
        <taxon>Burkholderiaceae</taxon>
        <taxon>Trinickia</taxon>
    </lineage>
</organism>
<accession>A0A2N7VVA0</accession>
<keyword evidence="1" id="KW-0812">Transmembrane</keyword>
<keyword evidence="1" id="KW-0472">Membrane</keyword>
<feature type="transmembrane region" description="Helical" evidence="1">
    <location>
        <begin position="12"/>
        <end position="32"/>
    </location>
</feature>
<sequence length="255" mass="28083">MRRLPVRDGVIVLSGLSSAAMLAWAYLLYMSWGMAHMEAGAAMAIMPRMTGWHAIDLLLVMAMWATMMAAMMLPSIVPMVLCFAFVSRNRFAQRAPYLPTSVFVLGYLAVWAAFSLFATLAQWGLLEARLVTPMMVSATPWLAGTLLVIAGLFQLTPLKHACLGKCASPLGFILTEWRDGALGAWIMGCRHGAYCVGCCWLLMALLFVFGVMNVLWIAALSIWIMFEKMRPQARWLPWAEAVLLVGWGVVVATTG</sequence>
<evidence type="ECO:0008006" key="4">
    <source>
        <dbReference type="Google" id="ProtNLM"/>
    </source>
</evidence>
<protein>
    <recommendedName>
        <fullName evidence="4">Metal-binding protein</fullName>
    </recommendedName>
</protein>
<dbReference type="EMBL" id="PNYB01000017">
    <property type="protein sequence ID" value="PMS21072.1"/>
    <property type="molecule type" value="Genomic_DNA"/>
</dbReference>
<evidence type="ECO:0000313" key="2">
    <source>
        <dbReference type="EMBL" id="PMS21072.1"/>
    </source>
</evidence>
<comment type="caution">
    <text evidence="2">The sequence shown here is derived from an EMBL/GenBank/DDBJ whole genome shotgun (WGS) entry which is preliminary data.</text>
</comment>
<proteinExistence type="predicted"/>
<gene>
    <name evidence="2" type="ORF">C0Z19_19380</name>
</gene>
<feature type="transmembrane region" description="Helical" evidence="1">
    <location>
        <begin position="138"/>
        <end position="155"/>
    </location>
</feature>
<feature type="transmembrane region" description="Helical" evidence="1">
    <location>
        <begin position="235"/>
        <end position="254"/>
    </location>
</feature>
<feature type="transmembrane region" description="Helical" evidence="1">
    <location>
        <begin position="200"/>
        <end position="223"/>
    </location>
</feature>
<evidence type="ECO:0000256" key="1">
    <source>
        <dbReference type="SAM" id="Phobius"/>
    </source>
</evidence>
<keyword evidence="1" id="KW-1133">Transmembrane helix</keyword>
<dbReference type="Pfam" id="PF09948">
    <property type="entry name" value="PpoB2"/>
    <property type="match status" value="1"/>
</dbReference>
<keyword evidence="3" id="KW-1185">Reference proteome</keyword>
<feature type="transmembrane region" description="Helical" evidence="1">
    <location>
        <begin position="97"/>
        <end position="118"/>
    </location>
</feature>
<feature type="transmembrane region" description="Helical" evidence="1">
    <location>
        <begin position="52"/>
        <end position="85"/>
    </location>
</feature>
<dbReference type="AlphaFoldDB" id="A0A2N7VVA0"/>
<evidence type="ECO:0000313" key="3">
    <source>
        <dbReference type="Proteomes" id="UP000235347"/>
    </source>
</evidence>